<keyword evidence="11" id="KW-1185">Reference proteome</keyword>
<dbReference type="EMBL" id="ATMH01001010">
    <property type="protein sequence ID" value="EPY35664.1"/>
    <property type="molecule type" value="Genomic_DNA"/>
</dbReference>
<evidence type="ECO:0000256" key="1">
    <source>
        <dbReference type="ARBA" id="ARBA00005176"/>
    </source>
</evidence>
<keyword evidence="5 8" id="KW-0560">Oxidoreductase</keyword>
<dbReference type="InterPro" id="IPR016163">
    <property type="entry name" value="Ald_DH_C"/>
</dbReference>
<dbReference type="GO" id="GO:0004777">
    <property type="term" value="F:succinate-semialdehyde dehydrogenase (NAD+) activity"/>
    <property type="evidence" value="ECO:0007669"/>
    <property type="project" value="UniProtKB-EC"/>
</dbReference>
<dbReference type="PROSITE" id="PS00070">
    <property type="entry name" value="ALDEHYDE_DEHYDR_CYS"/>
    <property type="match status" value="1"/>
</dbReference>
<dbReference type="FunFam" id="3.40.605.10:FF:000005">
    <property type="entry name" value="Succinate-semialdehyde dehydrogenase I"/>
    <property type="match status" value="1"/>
</dbReference>
<evidence type="ECO:0000256" key="6">
    <source>
        <dbReference type="ARBA" id="ARBA00030806"/>
    </source>
</evidence>
<dbReference type="PROSITE" id="PS00687">
    <property type="entry name" value="ALDEHYDE_DEHYDR_GLU"/>
    <property type="match status" value="1"/>
</dbReference>
<dbReference type="SUPFAM" id="SSF53720">
    <property type="entry name" value="ALDH-like"/>
    <property type="match status" value="1"/>
</dbReference>
<evidence type="ECO:0000313" key="10">
    <source>
        <dbReference type="EMBL" id="EPY35664.1"/>
    </source>
</evidence>
<evidence type="ECO:0000259" key="9">
    <source>
        <dbReference type="Pfam" id="PF00171"/>
    </source>
</evidence>
<evidence type="ECO:0000256" key="8">
    <source>
        <dbReference type="RuleBase" id="RU003345"/>
    </source>
</evidence>
<comment type="similarity">
    <text evidence="2 8">Belongs to the aldehyde dehydrogenase family.</text>
</comment>
<protein>
    <recommendedName>
        <fullName evidence="4">Succinate-semialdehyde dehydrogenase, mitochondrial</fullName>
        <ecNumber evidence="3">1.2.1.24</ecNumber>
    </recommendedName>
    <alternativeName>
        <fullName evidence="6">NAD(+)-dependent succinic semialdehyde dehydrogenase</fullName>
    </alternativeName>
</protein>
<feature type="domain" description="Aldehyde dehydrogenase" evidence="9">
    <location>
        <begin position="39"/>
        <end position="498"/>
    </location>
</feature>
<reference evidence="10 11" key="1">
    <citation type="journal article" date="2013" name="PLoS ONE">
        <title>Predicting the Proteins of Angomonas deanei, Strigomonas culicis and Their Respective Endosymbionts Reveals New Aspects of the Trypanosomatidae Family.</title>
        <authorList>
            <person name="Motta M.C."/>
            <person name="Martins A.C."/>
            <person name="de Souza S.S."/>
            <person name="Catta-Preta C.M."/>
            <person name="Silva R."/>
            <person name="Klein C.C."/>
            <person name="de Almeida L.G."/>
            <person name="de Lima Cunha O."/>
            <person name="Ciapina L.P."/>
            <person name="Brocchi M."/>
            <person name="Colabardini A.C."/>
            <person name="de Araujo Lima B."/>
            <person name="Machado C.R."/>
            <person name="de Almeida Soares C.M."/>
            <person name="Probst C.M."/>
            <person name="de Menezes C.B."/>
            <person name="Thompson C.E."/>
            <person name="Bartholomeu D.C."/>
            <person name="Gradia D.F."/>
            <person name="Pavoni D.P."/>
            <person name="Grisard E.C."/>
            <person name="Fantinatti-Garboggini F."/>
            <person name="Marchini F.K."/>
            <person name="Rodrigues-Luiz G.F."/>
            <person name="Wagner G."/>
            <person name="Goldman G.H."/>
            <person name="Fietto J.L."/>
            <person name="Elias M.C."/>
            <person name="Goldman M.H."/>
            <person name="Sagot M.F."/>
            <person name="Pereira M."/>
            <person name="Stoco P.H."/>
            <person name="de Mendonca-Neto R.P."/>
            <person name="Teixeira S.M."/>
            <person name="Maciel T.E."/>
            <person name="de Oliveira Mendes T.A."/>
            <person name="Urmenyi T.P."/>
            <person name="de Souza W."/>
            <person name="Schenkman S."/>
            <person name="de Vasconcelos A.T."/>
        </authorList>
    </citation>
    <scope>NUCLEOTIDE SEQUENCE [LARGE SCALE GENOMIC DNA]</scope>
</reference>
<dbReference type="InterPro" id="IPR050740">
    <property type="entry name" value="Aldehyde_DH_Superfamily"/>
</dbReference>
<proteinExistence type="inferred from homology"/>
<dbReference type="Gene3D" id="3.40.309.10">
    <property type="entry name" value="Aldehyde Dehydrogenase, Chain A, domain 2"/>
    <property type="match status" value="1"/>
</dbReference>
<dbReference type="CDD" id="cd07103">
    <property type="entry name" value="ALDH_F5_SSADH_GabD"/>
    <property type="match status" value="1"/>
</dbReference>
<evidence type="ECO:0000256" key="3">
    <source>
        <dbReference type="ARBA" id="ARBA00013051"/>
    </source>
</evidence>
<dbReference type="AlphaFoldDB" id="S9V3R7"/>
<dbReference type="Gene3D" id="3.40.605.10">
    <property type="entry name" value="Aldehyde Dehydrogenase, Chain A, domain 1"/>
    <property type="match status" value="1"/>
</dbReference>
<sequence length="505" mass="53694">MSQLLKAVAGKPFDLSSAARYVKEGHFTAAPLGYVNGQWVTGARKGIPVEDPCTNEVLGETANFGSEETEAAIKVASESFQKWKNTLPLERAKILRRWSDLMMQHQQALGTILSREGGKVLAEGLGEIAGSAGFLDWYAGEAERVYGDIIGGPRHGVQTTVLKEPIGVVGIVTPWNFPSSMITRGVGGALAAGCTVVLKPSELTPYSALVLAQLAEEAGVPPGVFNIVTGDAPAIGKAFTDSFDVRKISFTGSTRVGKLLYAAAAETTKKLGLELGGNAPFIVFDNADLDRAATGLILAKFRNSGQTCICTNRAFVHAAVYDRFMAIFLDKVKALKQGNALDPTVQVGALSTQMAVDSMAAIVKDATEKGATVAAGGKAVTVDGKGYFFEPTVLTNVDHATMRCCQSETFGPVVPVVKFETEEEVLQLANSTRSGLAAYFYSGDYRQQHRVMRALQYGMVGVNESLISTPVAPFGGVKDSGLGRDGSKYGIEAFWDIKYCCVSTV</sequence>
<comment type="pathway">
    <text evidence="1">Amino-acid degradation; 4-aminobutanoate degradation.</text>
</comment>
<organism evidence="10 11">
    <name type="scientific">Strigomonas culicis</name>
    <dbReference type="NCBI Taxonomy" id="28005"/>
    <lineage>
        <taxon>Eukaryota</taxon>
        <taxon>Discoba</taxon>
        <taxon>Euglenozoa</taxon>
        <taxon>Kinetoplastea</taxon>
        <taxon>Metakinetoplastina</taxon>
        <taxon>Trypanosomatida</taxon>
        <taxon>Trypanosomatidae</taxon>
        <taxon>Strigomonadinae</taxon>
        <taxon>Strigomonas</taxon>
    </lineage>
</organism>
<comment type="caution">
    <text evidence="10">The sequence shown here is derived from an EMBL/GenBank/DDBJ whole genome shotgun (WGS) entry which is preliminary data.</text>
</comment>
<dbReference type="Pfam" id="PF00171">
    <property type="entry name" value="Aldedh"/>
    <property type="match status" value="1"/>
</dbReference>
<dbReference type="FunFam" id="3.40.309.10:FF:000004">
    <property type="entry name" value="Succinate-semialdehyde dehydrogenase I"/>
    <property type="match status" value="1"/>
</dbReference>
<feature type="active site" evidence="7">
    <location>
        <position position="274"/>
    </location>
</feature>
<dbReference type="PANTHER" id="PTHR43353">
    <property type="entry name" value="SUCCINATE-SEMIALDEHYDE DEHYDROGENASE, MITOCHONDRIAL"/>
    <property type="match status" value="1"/>
</dbReference>
<dbReference type="InterPro" id="IPR029510">
    <property type="entry name" value="Ald_DH_CS_GLU"/>
</dbReference>
<dbReference type="InterPro" id="IPR016160">
    <property type="entry name" value="Ald_DH_CS_CYS"/>
</dbReference>
<name>S9V3R7_9TRYP</name>
<evidence type="ECO:0000313" key="11">
    <source>
        <dbReference type="Proteomes" id="UP000015354"/>
    </source>
</evidence>
<dbReference type="GO" id="GO:0009450">
    <property type="term" value="P:gamma-aminobutyric acid catabolic process"/>
    <property type="evidence" value="ECO:0007669"/>
    <property type="project" value="TreeGrafter"/>
</dbReference>
<dbReference type="InterPro" id="IPR016161">
    <property type="entry name" value="Ald_DH/histidinol_DH"/>
</dbReference>
<evidence type="ECO:0000256" key="2">
    <source>
        <dbReference type="ARBA" id="ARBA00009986"/>
    </source>
</evidence>
<dbReference type="PANTHER" id="PTHR43353:SF5">
    <property type="entry name" value="SUCCINATE-SEMIALDEHYDE DEHYDROGENASE, MITOCHONDRIAL"/>
    <property type="match status" value="1"/>
</dbReference>
<accession>S9V3R7</accession>
<evidence type="ECO:0000256" key="7">
    <source>
        <dbReference type="PROSITE-ProRule" id="PRU10007"/>
    </source>
</evidence>
<evidence type="ECO:0000256" key="4">
    <source>
        <dbReference type="ARBA" id="ARBA00019842"/>
    </source>
</evidence>
<dbReference type="Proteomes" id="UP000015354">
    <property type="component" value="Unassembled WGS sequence"/>
</dbReference>
<dbReference type="InterPro" id="IPR016162">
    <property type="entry name" value="Ald_DH_N"/>
</dbReference>
<dbReference type="EC" id="1.2.1.24" evidence="3"/>
<dbReference type="InterPro" id="IPR015590">
    <property type="entry name" value="Aldehyde_DH_dom"/>
</dbReference>
<evidence type="ECO:0000256" key="5">
    <source>
        <dbReference type="ARBA" id="ARBA00023002"/>
    </source>
</evidence>
<dbReference type="OrthoDB" id="310895at2759"/>
<gene>
    <name evidence="10" type="ORF">STCU_01010</name>
</gene>